<dbReference type="EMBL" id="VDLU01000002">
    <property type="protein sequence ID" value="TNJ28246.1"/>
    <property type="molecule type" value="Genomic_DNA"/>
</dbReference>
<gene>
    <name evidence="1" type="ORF">GMRT_fx025</name>
</gene>
<dbReference type="AlphaFoldDB" id="A0A4Z1SQX0"/>
<reference evidence="1 2" key="1">
    <citation type="submission" date="2019-05" db="EMBL/GenBank/DDBJ databases">
        <title>The compact genome of Giardia muris reveals important steps in the evolution of intestinal protozoan parasites.</title>
        <authorList>
            <person name="Xu F."/>
            <person name="Jimenez-Gonzalez A."/>
            <person name="Einarsson E."/>
            <person name="Astvaldsson A."/>
            <person name="Peirasmaki D."/>
            <person name="Eckmann L."/>
            <person name="Andersson J.O."/>
            <person name="Svard S.G."/>
            <person name="Jerlstrom-Hultqvist J."/>
        </authorList>
    </citation>
    <scope>NUCLEOTIDE SEQUENCE [LARGE SCALE GENOMIC DNA]</scope>
    <source>
        <strain evidence="1 2">Roberts-Thomson</strain>
    </source>
</reference>
<proteinExistence type="predicted"/>
<dbReference type="VEuPathDB" id="GiardiaDB:GMRT_fx025"/>
<evidence type="ECO:0000313" key="2">
    <source>
        <dbReference type="Proteomes" id="UP000315496"/>
    </source>
</evidence>
<dbReference type="Proteomes" id="UP000315496">
    <property type="component" value="Chromosome 2"/>
</dbReference>
<accession>A0A4Z1SQX0</accession>
<sequence length="143" mass="16295">MEQLLNCIEGFLRGEIDEAEYRLECAALCAELRCGVFRKADEHRDVSSHNSQILALQSSLRHYLDTINRGVQIADTELAGTSVERINELKTQLYCVNTRLSKAREAIDELTRWQKRVEDQRGSLEAVRRALTEAHSNTSSFGR</sequence>
<evidence type="ECO:0000313" key="1">
    <source>
        <dbReference type="EMBL" id="TNJ28246.1"/>
    </source>
</evidence>
<name>A0A4Z1SQX0_GIAMU</name>
<organism evidence="1 2">
    <name type="scientific">Giardia muris</name>
    <dbReference type="NCBI Taxonomy" id="5742"/>
    <lineage>
        <taxon>Eukaryota</taxon>
        <taxon>Metamonada</taxon>
        <taxon>Diplomonadida</taxon>
        <taxon>Hexamitidae</taxon>
        <taxon>Giardiinae</taxon>
        <taxon>Giardia</taxon>
    </lineage>
</organism>
<keyword evidence="2" id="KW-1185">Reference proteome</keyword>
<protein>
    <submittedName>
        <fullName evidence="1">Uncharacterized protein</fullName>
    </submittedName>
</protein>
<comment type="caution">
    <text evidence="1">The sequence shown here is derived from an EMBL/GenBank/DDBJ whole genome shotgun (WGS) entry which is preliminary data.</text>
</comment>